<gene>
    <name evidence="3" type="ORF">CHYS00102_LOCUS25237</name>
</gene>
<organism evidence="3">
    <name type="scientific">Corethron hystrix</name>
    <dbReference type="NCBI Taxonomy" id="216773"/>
    <lineage>
        <taxon>Eukaryota</taxon>
        <taxon>Sar</taxon>
        <taxon>Stramenopiles</taxon>
        <taxon>Ochrophyta</taxon>
        <taxon>Bacillariophyta</taxon>
        <taxon>Coscinodiscophyceae</taxon>
        <taxon>Corethrophycidae</taxon>
        <taxon>Corethrales</taxon>
        <taxon>Corethraceae</taxon>
        <taxon>Corethron</taxon>
    </lineage>
</organism>
<feature type="signal peptide" evidence="1">
    <location>
        <begin position="1"/>
        <end position="25"/>
    </location>
</feature>
<dbReference type="Pfam" id="PF14200">
    <property type="entry name" value="RicinB_lectin_2"/>
    <property type="match status" value="1"/>
</dbReference>
<reference evidence="3" key="1">
    <citation type="submission" date="2021-01" db="EMBL/GenBank/DDBJ databases">
        <authorList>
            <person name="Corre E."/>
            <person name="Pelletier E."/>
            <person name="Niang G."/>
            <person name="Scheremetjew M."/>
            <person name="Finn R."/>
            <person name="Kale V."/>
            <person name="Holt S."/>
            <person name="Cochrane G."/>
            <person name="Meng A."/>
            <person name="Brown T."/>
            <person name="Cohen L."/>
        </authorList>
    </citation>
    <scope>NUCLEOTIDE SEQUENCE</scope>
    <source>
        <strain evidence="3">308</strain>
    </source>
</reference>
<dbReference type="EMBL" id="HBFR01034560">
    <property type="protein sequence ID" value="CAD8898023.1"/>
    <property type="molecule type" value="Transcribed_RNA"/>
</dbReference>
<accession>A0A7S1BU42</accession>
<evidence type="ECO:0000256" key="1">
    <source>
        <dbReference type="SAM" id="SignalP"/>
    </source>
</evidence>
<evidence type="ECO:0000313" key="3">
    <source>
        <dbReference type="EMBL" id="CAD8898023.1"/>
    </source>
</evidence>
<evidence type="ECO:0000259" key="2">
    <source>
        <dbReference type="Pfam" id="PF14200"/>
    </source>
</evidence>
<name>A0A7S1BU42_9STRA</name>
<dbReference type="InterPro" id="IPR000772">
    <property type="entry name" value="Ricin_B_lectin"/>
</dbReference>
<dbReference type="InterPro" id="IPR035992">
    <property type="entry name" value="Ricin_B-like_lectins"/>
</dbReference>
<dbReference type="Gene3D" id="2.80.10.50">
    <property type="match status" value="2"/>
</dbReference>
<feature type="chain" id="PRO_5031209001" description="Ricin B lectin domain-containing protein" evidence="1">
    <location>
        <begin position="26"/>
        <end position="717"/>
    </location>
</feature>
<feature type="domain" description="Ricin B lectin" evidence="2">
    <location>
        <begin position="422"/>
        <end position="512"/>
    </location>
</feature>
<dbReference type="SUPFAM" id="SSF50370">
    <property type="entry name" value="Ricin B-like lectins"/>
    <property type="match status" value="1"/>
</dbReference>
<proteinExistence type="predicted"/>
<dbReference type="CDD" id="cd00161">
    <property type="entry name" value="beta-trefoil_Ricin-like"/>
    <property type="match status" value="1"/>
</dbReference>
<protein>
    <recommendedName>
        <fullName evidence="2">Ricin B lectin domain-containing protein</fullName>
    </recommendedName>
</protein>
<keyword evidence="1" id="KW-0732">Signal</keyword>
<sequence>MISLPKSNLFQGAFLSLLVPVITEACLDEWTLKITGKNRCSLSTFISEAETQDIFGSCNNTEVTDVLKNIYEVENFDELSENFDKLCESAYDNESTFDFEGVSGRGSAFDNEYFSGGTFYNEERQDIDEYKVATMQLYADPGARIKNIYDYKAQDKKFSWPHQDITHMQDCELNSIMCCWTQDRQANDNNGNCGTPYPKNCVDKNPADNTDVCFVDSEKSGSIFVYRDNAEDDSHCHGTAWSEDKRHVSARFAANNLFYISQYDHLYKRGYVRNVPGAPMCSCVERMPIATRSDCTQVDLLSEDILFSYSKTFGLKADVSNVKVKFNACQGANNQNNDLRAYHERLRDEGQISETQSDLFEKRLVGKNNCPSEINSFLKEKGYEPMGSVVLTNYQTKDRIFAQKGKKFEGGFGVFSKTLYNDQKWQLRPQPYNKCYGKAEECYLIVNAISGRRLYAQSDKTGSSGVGATPPNYPRYADQHWRLEHTPCGEKMCYLLINIYSDRCLQIQNGRVAAFSADDQKGFNYSLWTIDGNLDFNLESVQAITPSPTSAPTGLPTVSIPEDLFDVPIRNFKNGRKMYAQLNQKWEKGVGAGANNLPIYQDNKWRFQPVACPSDYDTESSSCYFILNMYSNRILYAHNGKNWEKGLGAGPGSMKHKDNYWDLIETDCGEMDKCYFIKNTLSGRYLYSTNSGQWDKGVGALSTLSSLSDGDARWILK</sequence>
<dbReference type="AlphaFoldDB" id="A0A7S1BU42"/>